<feature type="signal peptide" evidence="3">
    <location>
        <begin position="1"/>
        <end position="27"/>
    </location>
</feature>
<dbReference type="Proteomes" id="UP001207408">
    <property type="component" value="Unassembled WGS sequence"/>
</dbReference>
<proteinExistence type="predicted"/>
<dbReference type="Gene3D" id="3.30.565.10">
    <property type="entry name" value="Histidine kinase-like ATPase, C-terminal domain"/>
    <property type="match status" value="1"/>
</dbReference>
<dbReference type="PROSITE" id="PS50005">
    <property type="entry name" value="TPR"/>
    <property type="match status" value="2"/>
</dbReference>
<dbReference type="SUPFAM" id="SSF48452">
    <property type="entry name" value="TPR-like"/>
    <property type="match status" value="2"/>
</dbReference>
<keyword evidence="6" id="KW-1185">Reference proteome</keyword>
<dbReference type="Pfam" id="PF06580">
    <property type="entry name" value="His_kinase"/>
    <property type="match status" value="1"/>
</dbReference>
<sequence>MPKIKHLPAVLLSLLLLTFSMNSILYAKTNPCDADSTRNTAKIQLLLADSIIAAINSYTNKDTLCSFLSQIRKKRQMLGDHYIPVLKEYATYSHKIGYLWGEMKASDFIGLQYRYGEKYDKAYEFHLRSLELARELNDSNQMFYNYNNLGQVFRMQDNNSLAIDYFHKALDVSNAVGNLRSSSFTMNTIGATLVVQKEYDRAMTYFQKSSDIARQRNDKRTLAYNYGSVGEIFLLTNRPDSAMRYFQISRNWLLELNSSKGMGVAEHLIGQAYMALKDYERAKGKFKEAIEYHINDNSKRYQSLCNCNLAKIAGLQGNYFQALNFLKLAKEQAESINSLINLVNIYDTYAEVYKMNNDWKKAYQAQQQNYIYQEKILNEKNSNSIHALEIGFETKEKEQQIKLLQSENRLKNQRIYLFVALSVLLFSLFVIGSLLYYRNKKKNAHQKETLRQQLLRSQMNPHFLFNALGSIQNYMFKNSAKEAASYLNNFASLTRSILDHSAAETVTLSQEIDALDNYIKLEQMRLQHSFDYCLNCDEEVDAEFINVPPMLIQPFVENAIKHGLRNIKSGGKLEVIFEDQDDVLLVRICDNGIGFEGASSHTKEHKSMAMSIFKERIRLLKKAHSKKAGLHIQSELNKGTSVSINVPILN</sequence>
<evidence type="ECO:0000259" key="4">
    <source>
        <dbReference type="Pfam" id="PF06580"/>
    </source>
</evidence>
<evidence type="ECO:0000256" key="2">
    <source>
        <dbReference type="SAM" id="Phobius"/>
    </source>
</evidence>
<feature type="chain" id="PRO_5042022523" evidence="3">
    <location>
        <begin position="28"/>
        <end position="650"/>
    </location>
</feature>
<keyword evidence="3" id="KW-0732">Signal</keyword>
<reference evidence="5" key="1">
    <citation type="submission" date="2022-10" db="EMBL/GenBank/DDBJ databases">
        <authorList>
            <person name="Yu W.X."/>
        </authorList>
    </citation>
    <scope>NUCLEOTIDE SEQUENCE</scope>
    <source>
        <strain evidence="5">D04</strain>
    </source>
</reference>
<gene>
    <name evidence="5" type="ORF">OM074_05580</name>
</gene>
<dbReference type="PANTHER" id="PTHR34220:SF7">
    <property type="entry name" value="SENSOR HISTIDINE KINASE YPDA"/>
    <property type="match status" value="1"/>
</dbReference>
<dbReference type="SUPFAM" id="SSF55874">
    <property type="entry name" value="ATPase domain of HSP90 chaperone/DNA topoisomerase II/histidine kinase"/>
    <property type="match status" value="1"/>
</dbReference>
<keyword evidence="2" id="KW-0812">Transmembrane</keyword>
<accession>A0AAE3SIX6</accession>
<evidence type="ECO:0000313" key="6">
    <source>
        <dbReference type="Proteomes" id="UP001207408"/>
    </source>
</evidence>
<dbReference type="SMART" id="SM00028">
    <property type="entry name" value="TPR"/>
    <property type="match status" value="5"/>
</dbReference>
<dbReference type="InterPro" id="IPR050640">
    <property type="entry name" value="Bact_2-comp_sensor_kinase"/>
</dbReference>
<dbReference type="Gene3D" id="1.25.40.10">
    <property type="entry name" value="Tetratricopeptide repeat domain"/>
    <property type="match status" value="2"/>
</dbReference>
<dbReference type="EMBL" id="JAPDPI010000008">
    <property type="protein sequence ID" value="MCW3805087.1"/>
    <property type="molecule type" value="Genomic_DNA"/>
</dbReference>
<dbReference type="GO" id="GO:0000155">
    <property type="term" value="F:phosphorelay sensor kinase activity"/>
    <property type="evidence" value="ECO:0007669"/>
    <property type="project" value="InterPro"/>
</dbReference>
<dbReference type="RefSeq" id="WP_301198329.1">
    <property type="nucleotide sequence ID" value="NZ_JAPDPI010000008.1"/>
</dbReference>
<dbReference type="InterPro" id="IPR036890">
    <property type="entry name" value="HATPase_C_sf"/>
</dbReference>
<dbReference type="Pfam" id="PF14938">
    <property type="entry name" value="SNAP"/>
    <property type="match status" value="1"/>
</dbReference>
<feature type="transmembrane region" description="Helical" evidence="2">
    <location>
        <begin position="415"/>
        <end position="437"/>
    </location>
</feature>
<evidence type="ECO:0000256" key="3">
    <source>
        <dbReference type="SAM" id="SignalP"/>
    </source>
</evidence>
<dbReference type="PANTHER" id="PTHR34220">
    <property type="entry name" value="SENSOR HISTIDINE KINASE YPDA"/>
    <property type="match status" value="1"/>
</dbReference>
<dbReference type="InterPro" id="IPR019734">
    <property type="entry name" value="TPR_rpt"/>
</dbReference>
<feature type="domain" description="Signal transduction histidine kinase internal region" evidence="4">
    <location>
        <begin position="452"/>
        <end position="529"/>
    </location>
</feature>
<dbReference type="AlphaFoldDB" id="A0AAE3SIX6"/>
<name>A0AAE3SIX6_9BACT</name>
<evidence type="ECO:0000313" key="5">
    <source>
        <dbReference type="EMBL" id="MCW3805087.1"/>
    </source>
</evidence>
<organism evidence="5 6">
    <name type="scientific">Plebeiibacterium marinum</name>
    <dbReference type="NCBI Taxonomy" id="2992111"/>
    <lineage>
        <taxon>Bacteria</taxon>
        <taxon>Pseudomonadati</taxon>
        <taxon>Bacteroidota</taxon>
        <taxon>Bacteroidia</taxon>
        <taxon>Marinilabiliales</taxon>
        <taxon>Marinilabiliaceae</taxon>
        <taxon>Plebeiibacterium</taxon>
    </lineage>
</organism>
<evidence type="ECO:0000256" key="1">
    <source>
        <dbReference type="PROSITE-ProRule" id="PRU00339"/>
    </source>
</evidence>
<feature type="repeat" description="TPR" evidence="1">
    <location>
        <begin position="143"/>
        <end position="176"/>
    </location>
</feature>
<dbReference type="Pfam" id="PF13424">
    <property type="entry name" value="TPR_12"/>
    <property type="match status" value="1"/>
</dbReference>
<feature type="repeat" description="TPR" evidence="1">
    <location>
        <begin position="263"/>
        <end position="296"/>
    </location>
</feature>
<dbReference type="GO" id="GO:0016020">
    <property type="term" value="C:membrane"/>
    <property type="evidence" value="ECO:0007669"/>
    <property type="project" value="InterPro"/>
</dbReference>
<dbReference type="InterPro" id="IPR010559">
    <property type="entry name" value="Sig_transdc_His_kin_internal"/>
</dbReference>
<keyword evidence="2" id="KW-1133">Transmembrane helix</keyword>
<dbReference type="InterPro" id="IPR011990">
    <property type="entry name" value="TPR-like_helical_dom_sf"/>
</dbReference>
<keyword evidence="2" id="KW-0472">Membrane</keyword>
<protein>
    <submittedName>
        <fullName evidence="5">Tetratricopeptide repeat protein</fullName>
    </submittedName>
</protein>
<keyword evidence="1" id="KW-0802">TPR repeat</keyword>
<comment type="caution">
    <text evidence="5">The sequence shown here is derived from an EMBL/GenBank/DDBJ whole genome shotgun (WGS) entry which is preliminary data.</text>
</comment>